<evidence type="ECO:0000259" key="2">
    <source>
        <dbReference type="PROSITE" id="PS50853"/>
    </source>
</evidence>
<dbReference type="AlphaFoldDB" id="A0AAE0HMT8"/>
<dbReference type="GeneID" id="87834592"/>
<dbReference type="InterPro" id="IPR036116">
    <property type="entry name" value="FN3_sf"/>
</dbReference>
<feature type="domain" description="Fibronectin type-III" evidence="2">
    <location>
        <begin position="359"/>
        <end position="459"/>
    </location>
</feature>
<dbReference type="CDD" id="cd01833">
    <property type="entry name" value="XynB_like"/>
    <property type="match status" value="1"/>
</dbReference>
<dbReference type="InterPro" id="IPR013783">
    <property type="entry name" value="Ig-like_fold"/>
</dbReference>
<organism evidence="3 4">
    <name type="scientific">Chaetomium fimeti</name>
    <dbReference type="NCBI Taxonomy" id="1854472"/>
    <lineage>
        <taxon>Eukaryota</taxon>
        <taxon>Fungi</taxon>
        <taxon>Dikarya</taxon>
        <taxon>Ascomycota</taxon>
        <taxon>Pezizomycotina</taxon>
        <taxon>Sordariomycetes</taxon>
        <taxon>Sordariomycetidae</taxon>
        <taxon>Sordariales</taxon>
        <taxon>Chaetomiaceae</taxon>
        <taxon>Chaetomium</taxon>
    </lineage>
</organism>
<gene>
    <name evidence="3" type="ORF">B0H64DRAFT_100316</name>
</gene>
<dbReference type="InterPro" id="IPR051532">
    <property type="entry name" value="Ester_Hydrolysis_Enzymes"/>
</dbReference>
<dbReference type="InterPro" id="IPR003961">
    <property type="entry name" value="FN3_dom"/>
</dbReference>
<dbReference type="PANTHER" id="PTHR30383">
    <property type="entry name" value="THIOESTERASE 1/PROTEASE 1/LYSOPHOSPHOLIPASE L1"/>
    <property type="match status" value="1"/>
</dbReference>
<dbReference type="SUPFAM" id="SSF52266">
    <property type="entry name" value="SGNH hydrolase"/>
    <property type="match status" value="1"/>
</dbReference>
<sequence>MVSAEKDKNEIKVMVVGDSISHGREGDWTWRYRIWEWFSQEAINVRFVGPYKGTVPPEEPHPPRPPRLEDEPLQLPAPLRTDGGYAAGVHRDFLSNCHHFAASGQQAFVAKDLVAEQVAAYQPDICLVQLGFNDLGWRMCGPGPTLASIGDLIEEARSAKPDLKFAVANVPQRTDIPGREDLPRDTDLYNHMLVQEITHWNTPKSPVALVCFCENYSCGGTNSDAAYDGLHPNALGEYQLAQAFSRTLVSDFSLGRSPLAIPESVPSRPLPTPARFGAASTPAGIIVNWNTVYGALGYDLQHRLAGDSEWATTHIDCNRYYWSALRDGQLVECRVRTSGGDNLKSPWSYVAAAVAKPETPPPPHNMVTRATATGFTITWDPPPPTSYTGEIDRYGLIYFDCDQPGVFPEVMGVRGDSAELKDLRPGHRYAIAMGSWSTVGQGLPAGAPSVVVGGEIPHTPKCVRVKAFDCHNVELSWQPVSGATGYGIWLRCCGPDGPEDPILHSRMNATIRDAAPSEPQRETCEIWVLDPPWHCRFAVSALNHNVSSRRSKWLTPSRPSGEEFTMPENATIHIHLGQK</sequence>
<accession>A0AAE0HMT8</accession>
<feature type="region of interest" description="Disordered" evidence="1">
    <location>
        <begin position="54"/>
        <end position="76"/>
    </location>
</feature>
<dbReference type="SMART" id="SM00060">
    <property type="entry name" value="FN3"/>
    <property type="match status" value="2"/>
</dbReference>
<protein>
    <submittedName>
        <fullName evidence="3">Carbohydrate esterase family 3 protein</fullName>
    </submittedName>
</protein>
<reference evidence="3" key="1">
    <citation type="journal article" date="2023" name="Mol. Phylogenet. Evol.">
        <title>Genome-scale phylogeny and comparative genomics of the fungal order Sordariales.</title>
        <authorList>
            <person name="Hensen N."/>
            <person name="Bonometti L."/>
            <person name="Westerberg I."/>
            <person name="Brannstrom I.O."/>
            <person name="Guillou S."/>
            <person name="Cros-Aarteil S."/>
            <person name="Calhoun S."/>
            <person name="Haridas S."/>
            <person name="Kuo A."/>
            <person name="Mondo S."/>
            <person name="Pangilinan J."/>
            <person name="Riley R."/>
            <person name="LaButti K."/>
            <person name="Andreopoulos B."/>
            <person name="Lipzen A."/>
            <person name="Chen C."/>
            <person name="Yan M."/>
            <person name="Daum C."/>
            <person name="Ng V."/>
            <person name="Clum A."/>
            <person name="Steindorff A."/>
            <person name="Ohm R.A."/>
            <person name="Martin F."/>
            <person name="Silar P."/>
            <person name="Natvig D.O."/>
            <person name="Lalanne C."/>
            <person name="Gautier V."/>
            <person name="Ament-Velasquez S.L."/>
            <person name="Kruys A."/>
            <person name="Hutchinson M.I."/>
            <person name="Powell A.J."/>
            <person name="Barry K."/>
            <person name="Miller A.N."/>
            <person name="Grigoriev I.V."/>
            <person name="Debuchy R."/>
            <person name="Gladieux P."/>
            <person name="Hiltunen Thoren M."/>
            <person name="Johannesson H."/>
        </authorList>
    </citation>
    <scope>NUCLEOTIDE SEQUENCE</scope>
    <source>
        <strain evidence="3">CBS 168.71</strain>
    </source>
</reference>
<dbReference type="Pfam" id="PF00657">
    <property type="entry name" value="Lipase_GDSL"/>
    <property type="match status" value="1"/>
</dbReference>
<dbReference type="Pfam" id="PF00041">
    <property type="entry name" value="fn3"/>
    <property type="match status" value="1"/>
</dbReference>
<dbReference type="EMBL" id="JAUEPN010000002">
    <property type="protein sequence ID" value="KAK3299440.1"/>
    <property type="molecule type" value="Genomic_DNA"/>
</dbReference>
<dbReference type="PROSITE" id="PS50853">
    <property type="entry name" value="FN3"/>
    <property type="match status" value="1"/>
</dbReference>
<dbReference type="Gene3D" id="3.40.50.1110">
    <property type="entry name" value="SGNH hydrolase"/>
    <property type="match status" value="1"/>
</dbReference>
<feature type="compositionally biased region" description="Basic and acidic residues" evidence="1">
    <location>
        <begin position="58"/>
        <end position="70"/>
    </location>
</feature>
<dbReference type="GO" id="GO:0004622">
    <property type="term" value="F:phosphatidylcholine lysophospholipase activity"/>
    <property type="evidence" value="ECO:0007669"/>
    <property type="project" value="TreeGrafter"/>
</dbReference>
<evidence type="ECO:0000313" key="4">
    <source>
        <dbReference type="Proteomes" id="UP001278766"/>
    </source>
</evidence>
<dbReference type="Gene3D" id="2.60.40.10">
    <property type="entry name" value="Immunoglobulins"/>
    <property type="match status" value="2"/>
</dbReference>
<dbReference type="CDD" id="cd00063">
    <property type="entry name" value="FN3"/>
    <property type="match status" value="1"/>
</dbReference>
<comment type="caution">
    <text evidence="3">The sequence shown here is derived from an EMBL/GenBank/DDBJ whole genome shotgun (WGS) entry which is preliminary data.</text>
</comment>
<proteinExistence type="predicted"/>
<name>A0AAE0HMT8_9PEZI</name>
<dbReference type="InterPro" id="IPR001087">
    <property type="entry name" value="GDSL"/>
</dbReference>
<dbReference type="RefSeq" id="XP_062662954.1">
    <property type="nucleotide sequence ID" value="XM_062797644.1"/>
</dbReference>
<dbReference type="SUPFAM" id="SSF49265">
    <property type="entry name" value="Fibronectin type III"/>
    <property type="match status" value="2"/>
</dbReference>
<dbReference type="InterPro" id="IPR036514">
    <property type="entry name" value="SGNH_hydro_sf"/>
</dbReference>
<dbReference type="Proteomes" id="UP001278766">
    <property type="component" value="Unassembled WGS sequence"/>
</dbReference>
<reference evidence="3" key="2">
    <citation type="submission" date="2023-06" db="EMBL/GenBank/DDBJ databases">
        <authorList>
            <consortium name="Lawrence Berkeley National Laboratory"/>
            <person name="Haridas S."/>
            <person name="Hensen N."/>
            <person name="Bonometti L."/>
            <person name="Westerberg I."/>
            <person name="Brannstrom I.O."/>
            <person name="Guillou S."/>
            <person name="Cros-Aarteil S."/>
            <person name="Calhoun S."/>
            <person name="Kuo A."/>
            <person name="Mondo S."/>
            <person name="Pangilinan J."/>
            <person name="Riley R."/>
            <person name="Labutti K."/>
            <person name="Andreopoulos B."/>
            <person name="Lipzen A."/>
            <person name="Chen C."/>
            <person name="Yanf M."/>
            <person name="Daum C."/>
            <person name="Ng V."/>
            <person name="Clum A."/>
            <person name="Steindorff A."/>
            <person name="Ohm R."/>
            <person name="Martin F."/>
            <person name="Silar P."/>
            <person name="Natvig D."/>
            <person name="Lalanne C."/>
            <person name="Gautier V."/>
            <person name="Ament-Velasquez S.L."/>
            <person name="Kruys A."/>
            <person name="Hutchinson M.I."/>
            <person name="Powell A.J."/>
            <person name="Barry K."/>
            <person name="Miller A.N."/>
            <person name="Grigoriev I.V."/>
            <person name="Debuchy R."/>
            <person name="Gladieux P."/>
            <person name="Thoren M.H."/>
            <person name="Johannesson H."/>
        </authorList>
    </citation>
    <scope>NUCLEOTIDE SEQUENCE</scope>
    <source>
        <strain evidence="3">CBS 168.71</strain>
    </source>
</reference>
<keyword evidence="4" id="KW-1185">Reference proteome</keyword>
<evidence type="ECO:0000313" key="3">
    <source>
        <dbReference type="EMBL" id="KAK3299440.1"/>
    </source>
</evidence>
<evidence type="ECO:0000256" key="1">
    <source>
        <dbReference type="SAM" id="MobiDB-lite"/>
    </source>
</evidence>
<dbReference type="PANTHER" id="PTHR30383:SF2">
    <property type="entry name" value="CELLULOSE-BINDING PROTEIN"/>
    <property type="match status" value="1"/>
</dbReference>